<dbReference type="GO" id="GO:0004803">
    <property type="term" value="F:transposase activity"/>
    <property type="evidence" value="ECO:0007669"/>
    <property type="project" value="InterPro"/>
</dbReference>
<dbReference type="GO" id="GO:0006313">
    <property type="term" value="P:DNA transposition"/>
    <property type="evidence" value="ECO:0007669"/>
    <property type="project" value="InterPro"/>
</dbReference>
<accession>A0A6J7GED5</accession>
<dbReference type="GO" id="GO:0003677">
    <property type="term" value="F:DNA binding"/>
    <property type="evidence" value="ECO:0007669"/>
    <property type="project" value="InterPro"/>
</dbReference>
<proteinExistence type="predicted"/>
<sequence>MPARLTGATKKSLSRWEDLFDLLEDHPALWADARTSVLLVKREGRPRKPGEWALPLLAYVNSAERELSRWHERSPDLLWERAGFAARPSYHAVYKNFNALEEHEDVFRAIAARLIQLAVEKSGGKVGHAVHVDGTEAEAHSRLIHDCQGDEIHSCKKQAKSPRRNTNADARDERHRLAKQVPFDANLNGAAEKLAADERGLRVLVGGCWYRLSDNEAGVRAYVTSDGKVKRFWAGYYCAKAVDHYTGGVLAVSVTSASIQEHVAYPELYAQVKQHLGQAPKAVVADRGYSVGSVFALHTRDGVASVIPWRKSRREQERKDYLPKYDRHGIPHCKHCSGEAVFHRFQHDAGVNDEPRLWYRCAVPATEACQGVQSILCKENWRLLLPLWRTAPAYQVLRARHAHYEAAHHRWRERYSVAGDSRADRSKRRGLGVQQLRASVALVIEWLNICHRQGWLGGPVLNEAQETQLTTAEANEYVEGFVKARHALGLSSVADPDLHEEHRAEVADAYGNSASGFGSASAYGDDIGKMLVPSTKRRTPKSWRDVMSDDGVLAEPPG</sequence>
<dbReference type="Pfam" id="PF01609">
    <property type="entry name" value="DDE_Tnp_1"/>
    <property type="match status" value="1"/>
</dbReference>
<reference evidence="3" key="1">
    <citation type="submission" date="2020-05" db="EMBL/GenBank/DDBJ databases">
        <authorList>
            <person name="Chiriac C."/>
            <person name="Salcher M."/>
            <person name="Ghai R."/>
            <person name="Kavagutti S V."/>
        </authorList>
    </citation>
    <scope>NUCLEOTIDE SEQUENCE</scope>
</reference>
<evidence type="ECO:0000256" key="1">
    <source>
        <dbReference type="SAM" id="MobiDB-lite"/>
    </source>
</evidence>
<gene>
    <name evidence="3" type="ORF">UFOPK3564_00684</name>
</gene>
<organism evidence="3">
    <name type="scientific">freshwater metagenome</name>
    <dbReference type="NCBI Taxonomy" id="449393"/>
    <lineage>
        <taxon>unclassified sequences</taxon>
        <taxon>metagenomes</taxon>
        <taxon>ecological metagenomes</taxon>
    </lineage>
</organism>
<evidence type="ECO:0000259" key="2">
    <source>
        <dbReference type="Pfam" id="PF01609"/>
    </source>
</evidence>
<dbReference type="InterPro" id="IPR002559">
    <property type="entry name" value="Transposase_11"/>
</dbReference>
<name>A0A6J7GED5_9ZZZZ</name>
<feature type="domain" description="Transposase IS4-like" evidence="2">
    <location>
        <begin position="229"/>
        <end position="326"/>
    </location>
</feature>
<protein>
    <submittedName>
        <fullName evidence="3">Unannotated protein</fullName>
    </submittedName>
</protein>
<dbReference type="EMBL" id="CAFBMK010000025">
    <property type="protein sequence ID" value="CAB4902820.1"/>
    <property type="molecule type" value="Genomic_DNA"/>
</dbReference>
<evidence type="ECO:0000313" key="3">
    <source>
        <dbReference type="EMBL" id="CAB4902820.1"/>
    </source>
</evidence>
<dbReference type="AlphaFoldDB" id="A0A6J7GED5"/>
<feature type="region of interest" description="Disordered" evidence="1">
    <location>
        <begin position="535"/>
        <end position="558"/>
    </location>
</feature>